<reference evidence="1 2" key="1">
    <citation type="submission" date="2020-08" db="EMBL/GenBank/DDBJ databases">
        <title>Cohnella phylogeny.</title>
        <authorList>
            <person name="Dunlap C."/>
        </authorList>
    </citation>
    <scope>NUCLEOTIDE SEQUENCE [LARGE SCALE GENOMIC DNA]</scope>
    <source>
        <strain evidence="1 2">DSM 25241</strain>
    </source>
</reference>
<dbReference type="EMBL" id="JACJVQ010000006">
    <property type="protein sequence ID" value="MBB6634138.1"/>
    <property type="molecule type" value="Genomic_DNA"/>
</dbReference>
<dbReference type="RefSeq" id="WP_185119372.1">
    <property type="nucleotide sequence ID" value="NZ_JACJVQ010000006.1"/>
</dbReference>
<sequence length="289" mass="33520">MGADNSILLNRVFTRNTLREIVESNYSDAYASAIRRYISDPSGKDNKQLISEIYCVLKKEYRNEYFYKNTILNKLLLGIHKPTTTTALSEVSIGKSKADFVLINGRAVVYEIKTELDNLDRLESQIANYFKAFTRVSVLASEDHVDALLKLLGDSPVGICVLTKKGTIQEKKKPQEYLNQLNKDIMFKILRKHEYESLIVKHFGTLPETSQFEYYRACKQLFCQIDTGAAYLDFVATLKRRRQIDVESYKQIPYELKFLVYFSEFKTNDYRRLNSFLQQKEVSPCTSLI</sequence>
<name>A0A841SVB8_9BACL</name>
<evidence type="ECO:0000313" key="1">
    <source>
        <dbReference type="EMBL" id="MBB6634138.1"/>
    </source>
</evidence>
<dbReference type="AlphaFoldDB" id="A0A841SVB8"/>
<accession>A0A841SVB8</accession>
<organism evidence="1 2">
    <name type="scientific">Cohnella thailandensis</name>
    <dbReference type="NCBI Taxonomy" id="557557"/>
    <lineage>
        <taxon>Bacteria</taxon>
        <taxon>Bacillati</taxon>
        <taxon>Bacillota</taxon>
        <taxon>Bacilli</taxon>
        <taxon>Bacillales</taxon>
        <taxon>Paenibacillaceae</taxon>
        <taxon>Cohnella</taxon>
    </lineage>
</organism>
<keyword evidence="2" id="KW-1185">Reference proteome</keyword>
<dbReference type="InterPro" id="IPR047729">
    <property type="entry name" value="Sce7726-like"/>
</dbReference>
<gene>
    <name evidence="1" type="ORF">H7B67_08455</name>
</gene>
<proteinExistence type="predicted"/>
<dbReference type="Proteomes" id="UP000535838">
    <property type="component" value="Unassembled WGS sequence"/>
</dbReference>
<protein>
    <submittedName>
        <fullName evidence="1">Sce7726 family protein</fullName>
    </submittedName>
</protein>
<evidence type="ECO:0000313" key="2">
    <source>
        <dbReference type="Proteomes" id="UP000535838"/>
    </source>
</evidence>
<dbReference type="NCBIfam" id="NF033832">
    <property type="entry name" value="sce7726_fam"/>
    <property type="match status" value="1"/>
</dbReference>
<comment type="caution">
    <text evidence="1">The sequence shown here is derived from an EMBL/GenBank/DDBJ whole genome shotgun (WGS) entry which is preliminary data.</text>
</comment>